<dbReference type="GO" id="GO:0003735">
    <property type="term" value="F:structural constituent of ribosome"/>
    <property type="evidence" value="ECO:0007669"/>
    <property type="project" value="InterPro"/>
</dbReference>
<evidence type="ECO:0000313" key="6">
    <source>
        <dbReference type="EMBL" id="KKW26334.1"/>
    </source>
</evidence>
<evidence type="ECO:0000313" key="7">
    <source>
        <dbReference type="Proteomes" id="UP000034185"/>
    </source>
</evidence>
<dbReference type="EMBL" id="LCRA01000028">
    <property type="protein sequence ID" value="KKW26334.1"/>
    <property type="molecule type" value="Genomic_DNA"/>
</dbReference>
<dbReference type="PATRIC" id="fig|1618674.3.peg.637"/>
<reference evidence="6 7" key="1">
    <citation type="journal article" date="2015" name="Nature">
        <title>rRNA introns, odd ribosomes, and small enigmatic genomes across a large radiation of phyla.</title>
        <authorList>
            <person name="Brown C.T."/>
            <person name="Hug L.A."/>
            <person name="Thomas B.C."/>
            <person name="Sharon I."/>
            <person name="Castelle C.J."/>
            <person name="Singh A."/>
            <person name="Wilkins M.J."/>
            <person name="Williams K.H."/>
            <person name="Banfield J.F."/>
        </authorList>
    </citation>
    <scope>NUCLEOTIDE SEQUENCE [LARGE SCALE GENOMIC DNA]</scope>
</reference>
<evidence type="ECO:0000256" key="5">
    <source>
        <dbReference type="SAM" id="MobiDB-lite"/>
    </source>
</evidence>
<feature type="compositionally biased region" description="Basic and acidic residues" evidence="5">
    <location>
        <begin position="114"/>
        <end position="128"/>
    </location>
</feature>
<dbReference type="Pfam" id="PF01245">
    <property type="entry name" value="Ribosomal_L19"/>
    <property type="match status" value="1"/>
</dbReference>
<dbReference type="InterPro" id="IPR008991">
    <property type="entry name" value="Translation_prot_SH3-like_sf"/>
</dbReference>
<feature type="region of interest" description="Disordered" evidence="5">
    <location>
        <begin position="106"/>
        <end position="138"/>
    </location>
</feature>
<evidence type="ECO:0000256" key="1">
    <source>
        <dbReference type="ARBA" id="ARBA00005781"/>
    </source>
</evidence>
<gene>
    <name evidence="6" type="ORF">UY70_C0028G0001</name>
</gene>
<evidence type="ECO:0000256" key="3">
    <source>
        <dbReference type="ARBA" id="ARBA00023274"/>
    </source>
</evidence>
<accession>A0A0G2A2F2</accession>
<dbReference type="InterPro" id="IPR001857">
    <property type="entry name" value="Ribosomal_bL19"/>
</dbReference>
<proteinExistence type="inferred from homology"/>
<name>A0A0G2A2F2_9BACT</name>
<dbReference type="SUPFAM" id="SSF50104">
    <property type="entry name" value="Translation proteins SH3-like domain"/>
    <property type="match status" value="1"/>
</dbReference>
<dbReference type="PRINTS" id="PR00061">
    <property type="entry name" value="RIBOSOMALL19"/>
</dbReference>
<dbReference type="Proteomes" id="UP000034185">
    <property type="component" value="Unassembled WGS sequence"/>
</dbReference>
<comment type="similarity">
    <text evidence="1 4">Belongs to the bacterial ribosomal protein bL19 family.</text>
</comment>
<dbReference type="GO" id="GO:0022625">
    <property type="term" value="C:cytosolic large ribosomal subunit"/>
    <property type="evidence" value="ECO:0007669"/>
    <property type="project" value="TreeGrafter"/>
</dbReference>
<dbReference type="PANTHER" id="PTHR15680:SF9">
    <property type="entry name" value="LARGE RIBOSOMAL SUBUNIT PROTEIN BL19M"/>
    <property type="match status" value="1"/>
</dbReference>
<keyword evidence="2 6" id="KW-0689">Ribosomal protein</keyword>
<organism evidence="6 7">
    <name type="scientific">Candidatus Kaiserbacteria bacterium GW2011_GWB1_52_6</name>
    <dbReference type="NCBI Taxonomy" id="1618674"/>
    <lineage>
        <taxon>Bacteria</taxon>
        <taxon>Candidatus Kaiseribacteriota</taxon>
    </lineage>
</organism>
<dbReference type="AlphaFoldDB" id="A0A0G2A2F2"/>
<comment type="caution">
    <text evidence="6">The sequence shown here is derived from an EMBL/GenBank/DDBJ whole genome shotgun (WGS) entry which is preliminary data.</text>
</comment>
<sequence>MEARKNLDLRVGDTVRVWQKIEEKGKYRLQVFEGLVLARKHGSEAGGTFTVRRVASGVGVEKIFPIYSPMIDKIEVVKRSRVRRAKLYYIREKVAREARRQLRHTRMMGGAATDESKLESEAEADVKADAVPVESKSE</sequence>
<dbReference type="NCBIfam" id="TIGR01024">
    <property type="entry name" value="rplS_bact"/>
    <property type="match status" value="1"/>
</dbReference>
<dbReference type="PROSITE" id="PS01015">
    <property type="entry name" value="RIBOSOMAL_L19"/>
    <property type="match status" value="1"/>
</dbReference>
<keyword evidence="3 4" id="KW-0687">Ribonucleoprotein</keyword>
<dbReference type="InterPro" id="IPR018257">
    <property type="entry name" value="Ribosomal_bL19_CS"/>
</dbReference>
<protein>
    <recommendedName>
        <fullName evidence="4">50S ribosomal protein L19</fullName>
    </recommendedName>
</protein>
<evidence type="ECO:0000256" key="4">
    <source>
        <dbReference type="RuleBase" id="RU000559"/>
    </source>
</evidence>
<evidence type="ECO:0000256" key="2">
    <source>
        <dbReference type="ARBA" id="ARBA00022980"/>
    </source>
</evidence>
<dbReference type="Gene3D" id="2.30.30.790">
    <property type="match status" value="1"/>
</dbReference>
<dbReference type="GO" id="GO:0006412">
    <property type="term" value="P:translation"/>
    <property type="evidence" value="ECO:0007669"/>
    <property type="project" value="InterPro"/>
</dbReference>
<dbReference type="InterPro" id="IPR038657">
    <property type="entry name" value="Ribosomal_bL19_sf"/>
</dbReference>
<comment type="function">
    <text evidence="4">This protein is located at the 30S-50S ribosomal subunit interface and may play a role in the structure and function of the aminoacyl-tRNA binding site.</text>
</comment>
<dbReference type="PANTHER" id="PTHR15680">
    <property type="entry name" value="RIBOSOMAL PROTEIN L19"/>
    <property type="match status" value="1"/>
</dbReference>